<dbReference type="SMART" id="SM00360">
    <property type="entry name" value="RRM"/>
    <property type="match status" value="1"/>
</dbReference>
<dbReference type="PROSITE" id="PS50102">
    <property type="entry name" value="RRM"/>
    <property type="match status" value="1"/>
</dbReference>
<feature type="compositionally biased region" description="Polar residues" evidence="3">
    <location>
        <begin position="472"/>
        <end position="494"/>
    </location>
</feature>
<feature type="compositionally biased region" description="Low complexity" evidence="3">
    <location>
        <begin position="357"/>
        <end position="370"/>
    </location>
</feature>
<dbReference type="Pfam" id="PF00076">
    <property type="entry name" value="RRM_1"/>
    <property type="match status" value="1"/>
</dbReference>
<dbReference type="Gene3D" id="3.30.70.330">
    <property type="match status" value="1"/>
</dbReference>
<dbReference type="PANTHER" id="PTHR10693">
    <property type="entry name" value="RAS GTPASE-ACTIVATING PROTEIN-BINDING PROTEIN"/>
    <property type="match status" value="1"/>
</dbReference>
<dbReference type="GO" id="GO:1990904">
    <property type="term" value="C:ribonucleoprotein complex"/>
    <property type="evidence" value="ECO:0007669"/>
    <property type="project" value="TreeGrafter"/>
</dbReference>
<evidence type="ECO:0000256" key="1">
    <source>
        <dbReference type="ARBA" id="ARBA00022884"/>
    </source>
</evidence>
<dbReference type="Gene3D" id="3.10.450.50">
    <property type="match status" value="1"/>
</dbReference>
<dbReference type="GO" id="GO:0003729">
    <property type="term" value="F:mRNA binding"/>
    <property type="evidence" value="ECO:0007669"/>
    <property type="project" value="TreeGrafter"/>
</dbReference>
<organism evidence="6 7">
    <name type="scientific">Sesamum alatum</name>
    <dbReference type="NCBI Taxonomy" id="300844"/>
    <lineage>
        <taxon>Eukaryota</taxon>
        <taxon>Viridiplantae</taxon>
        <taxon>Streptophyta</taxon>
        <taxon>Embryophyta</taxon>
        <taxon>Tracheophyta</taxon>
        <taxon>Spermatophyta</taxon>
        <taxon>Magnoliopsida</taxon>
        <taxon>eudicotyledons</taxon>
        <taxon>Gunneridae</taxon>
        <taxon>Pentapetalae</taxon>
        <taxon>asterids</taxon>
        <taxon>lamiids</taxon>
        <taxon>Lamiales</taxon>
        <taxon>Pedaliaceae</taxon>
        <taxon>Sesamum</taxon>
    </lineage>
</organism>
<dbReference type="InterPro" id="IPR018222">
    <property type="entry name" value="Nuclear_transport_factor_2_euk"/>
</dbReference>
<dbReference type="Proteomes" id="UP001293254">
    <property type="component" value="Unassembled WGS sequence"/>
</dbReference>
<dbReference type="InterPro" id="IPR035979">
    <property type="entry name" value="RBD_domain_sf"/>
</dbReference>
<dbReference type="FunFam" id="3.10.450.50:FF:000003">
    <property type="entry name" value="Nuclear transport factor 2 family protein"/>
    <property type="match status" value="1"/>
</dbReference>
<dbReference type="CDD" id="cd00780">
    <property type="entry name" value="NTF2"/>
    <property type="match status" value="1"/>
</dbReference>
<evidence type="ECO:0000259" key="4">
    <source>
        <dbReference type="PROSITE" id="PS50102"/>
    </source>
</evidence>
<dbReference type="InterPro" id="IPR032710">
    <property type="entry name" value="NTF2-like_dom_sf"/>
</dbReference>
<dbReference type="EMBL" id="JACGWO010000004">
    <property type="protein sequence ID" value="KAK4430085.1"/>
    <property type="molecule type" value="Genomic_DNA"/>
</dbReference>
<dbReference type="PANTHER" id="PTHR10693:SF20">
    <property type="entry name" value="AT27578P"/>
    <property type="match status" value="1"/>
</dbReference>
<evidence type="ECO:0000256" key="2">
    <source>
        <dbReference type="PROSITE-ProRule" id="PRU00176"/>
    </source>
</evidence>
<dbReference type="GO" id="GO:0005829">
    <property type="term" value="C:cytosol"/>
    <property type="evidence" value="ECO:0007669"/>
    <property type="project" value="TreeGrafter"/>
</dbReference>
<keyword evidence="1 2" id="KW-0694">RNA-binding</keyword>
<dbReference type="AlphaFoldDB" id="A0AAE2CPT4"/>
<dbReference type="SUPFAM" id="SSF54427">
    <property type="entry name" value="NTF2-like"/>
    <property type="match status" value="1"/>
</dbReference>
<proteinExistence type="predicted"/>
<feature type="compositionally biased region" description="Basic and acidic residues" evidence="3">
    <location>
        <begin position="514"/>
        <end position="527"/>
    </location>
</feature>
<dbReference type="InterPro" id="IPR002075">
    <property type="entry name" value="NTF2_dom"/>
</dbReference>
<evidence type="ECO:0000313" key="6">
    <source>
        <dbReference type="EMBL" id="KAK4430085.1"/>
    </source>
</evidence>
<dbReference type="InterPro" id="IPR039539">
    <property type="entry name" value="Ras_GTPase_bind_prot"/>
</dbReference>
<dbReference type="SUPFAM" id="SSF54928">
    <property type="entry name" value="RNA-binding domain, RBD"/>
    <property type="match status" value="1"/>
</dbReference>
<dbReference type="CDD" id="cd00590">
    <property type="entry name" value="RRM_SF"/>
    <property type="match status" value="1"/>
</dbReference>
<feature type="compositionally biased region" description="Polar residues" evidence="3">
    <location>
        <begin position="307"/>
        <end position="328"/>
    </location>
</feature>
<dbReference type="Pfam" id="PF02136">
    <property type="entry name" value="NTF2"/>
    <property type="match status" value="1"/>
</dbReference>
<comment type="caution">
    <text evidence="6">The sequence shown here is derived from an EMBL/GenBank/DDBJ whole genome shotgun (WGS) entry which is preliminary data.</text>
</comment>
<feature type="region of interest" description="Disordered" evidence="3">
    <location>
        <begin position="304"/>
        <end position="370"/>
    </location>
</feature>
<protein>
    <submittedName>
        <fullName evidence="6">Nuclear transport factor 2</fullName>
    </submittedName>
</protein>
<dbReference type="InterPro" id="IPR000504">
    <property type="entry name" value="RRM_dom"/>
</dbReference>
<evidence type="ECO:0000256" key="3">
    <source>
        <dbReference type="SAM" id="MobiDB-lite"/>
    </source>
</evidence>
<evidence type="ECO:0000313" key="7">
    <source>
        <dbReference type="Proteomes" id="UP001293254"/>
    </source>
</evidence>
<keyword evidence="7" id="KW-1185">Reference proteome</keyword>
<gene>
    <name evidence="6" type="ORF">Salat_1309200</name>
</gene>
<name>A0AAE2CPT4_9LAMI</name>
<reference evidence="6" key="2">
    <citation type="journal article" date="2024" name="Plant">
        <title>Genomic evolution and insights into agronomic trait innovations of Sesamum species.</title>
        <authorList>
            <person name="Miao H."/>
            <person name="Wang L."/>
            <person name="Qu L."/>
            <person name="Liu H."/>
            <person name="Sun Y."/>
            <person name="Le M."/>
            <person name="Wang Q."/>
            <person name="Wei S."/>
            <person name="Zheng Y."/>
            <person name="Lin W."/>
            <person name="Duan Y."/>
            <person name="Cao H."/>
            <person name="Xiong S."/>
            <person name="Wang X."/>
            <person name="Wei L."/>
            <person name="Li C."/>
            <person name="Ma Q."/>
            <person name="Ju M."/>
            <person name="Zhao R."/>
            <person name="Li G."/>
            <person name="Mu C."/>
            <person name="Tian Q."/>
            <person name="Mei H."/>
            <person name="Zhang T."/>
            <person name="Gao T."/>
            <person name="Zhang H."/>
        </authorList>
    </citation>
    <scope>NUCLEOTIDE SEQUENCE</scope>
    <source>
        <strain evidence="6">3651</strain>
    </source>
</reference>
<feature type="domain" description="NTF2" evidence="5">
    <location>
        <begin position="49"/>
        <end position="165"/>
    </location>
</feature>
<feature type="region of interest" description="Disordered" evidence="3">
    <location>
        <begin position="455"/>
        <end position="527"/>
    </location>
</feature>
<reference evidence="6" key="1">
    <citation type="submission" date="2020-06" db="EMBL/GenBank/DDBJ databases">
        <authorList>
            <person name="Li T."/>
            <person name="Hu X."/>
            <person name="Zhang T."/>
            <person name="Song X."/>
            <person name="Zhang H."/>
            <person name="Dai N."/>
            <person name="Sheng W."/>
            <person name="Hou X."/>
            <person name="Wei L."/>
        </authorList>
    </citation>
    <scope>NUCLEOTIDE SEQUENCE</scope>
    <source>
        <strain evidence="6">3651</strain>
        <tissue evidence="6">Leaf</tissue>
    </source>
</reference>
<dbReference type="InterPro" id="IPR012677">
    <property type="entry name" value="Nucleotide-bd_a/b_plait_sf"/>
</dbReference>
<dbReference type="PROSITE" id="PS50177">
    <property type="entry name" value="NTF2_DOMAIN"/>
    <property type="match status" value="1"/>
</dbReference>
<evidence type="ECO:0000259" key="5">
    <source>
        <dbReference type="PROSITE" id="PS50177"/>
    </source>
</evidence>
<accession>A0AAE2CPT4</accession>
<sequence length="527" mass="56987">MTFLIPDEVLRKFLIIGFHKNIVLTPPNDMSSMEDSLLDMAVKMLPHVVANAFVKQYYAILNKCPENVHKFYQESSLLGWPGPDGVLTPVTTLSGINDKIMSSDYKYCSAEINTTDAQASLEGGVIVAVTGSLTRKDNVKKNFSQTFFLAKQEKGFFVLNDILRFSDVFVSTANAPADYDGIHDQSAKSIRSSVHSDISDSPTSICTKAVENRPVKKSFDPPVSKETFAKVAASTSSVASAEKVRSVVAPASNEKPSVIAPASEKKVPSVIVPALSEKVPSVVVPASNSTPKITYASMVAKEIPATSPRTARVASSVTKQVASPTTKASVPLVDRAPKASTPSSAGPKALAPSNKVSPNPASPGNGAPNNSAYSEARGIYIGRLPYDITKQGIVDVLKKFGPVRRNADTIQIRRHEDGFCCGFVEFESADSARRAVEAHHVNFGDREAYITYKRSYSNRGNDGGSSGRSPTRAGSRNSSFRGWDNQASHNGRSQSENRADHNKGQSRGPQQSRRPFDQWSRDASRDR</sequence>
<feature type="domain" description="RRM" evidence="4">
    <location>
        <begin position="377"/>
        <end position="455"/>
    </location>
</feature>